<reference evidence="1 2" key="1">
    <citation type="submission" date="2018-02" db="EMBL/GenBank/DDBJ databases">
        <title>Genomic Encyclopedia of Archaeal and Bacterial Type Strains, Phase II (KMG-II): from individual species to whole genera.</title>
        <authorList>
            <person name="Goeker M."/>
        </authorList>
    </citation>
    <scope>NUCLEOTIDE SEQUENCE [LARGE SCALE GENOMIC DNA]</scope>
    <source>
        <strain evidence="1 2">YU 961-1</strain>
    </source>
</reference>
<dbReference type="RefSeq" id="WP_146108128.1">
    <property type="nucleotide sequence ID" value="NZ_CP154825.1"/>
</dbReference>
<dbReference type="OrthoDB" id="286090at2"/>
<keyword evidence="2" id="KW-1185">Reference proteome</keyword>
<sequence>MAAVLDFAEDAGESWVQVFRPSVDSGCSLDDLVAHPLLARLFGPDLRGLRDGARVSLPAAAELVRLMLRGEGLHCFLRTPDVFTVDVGKGQDMQVSSAEECVRAVASARAAGPFPQRWWYTPYWPSCCSRVRPADEGFWSEVAELAAGRGTVLVEERFADDLTRWLRVRTAEDVAAVAAGMVERSLVGVWPDPVVGRPSEDEDSAGVQARLGSVPVLVRGPLPGVDYDQRLAVAAVPDADGVVRSPWKP</sequence>
<protein>
    <submittedName>
        <fullName evidence="1">Uncharacterized protein</fullName>
    </submittedName>
</protein>
<dbReference type="EMBL" id="PTIX01000011">
    <property type="protein sequence ID" value="PPK66056.1"/>
    <property type="molecule type" value="Genomic_DNA"/>
</dbReference>
<comment type="caution">
    <text evidence="1">The sequence shown here is derived from an EMBL/GenBank/DDBJ whole genome shotgun (WGS) entry which is preliminary data.</text>
</comment>
<organism evidence="1 2">
    <name type="scientific">Actinokineospora auranticolor</name>
    <dbReference type="NCBI Taxonomy" id="155976"/>
    <lineage>
        <taxon>Bacteria</taxon>
        <taxon>Bacillati</taxon>
        <taxon>Actinomycetota</taxon>
        <taxon>Actinomycetes</taxon>
        <taxon>Pseudonocardiales</taxon>
        <taxon>Pseudonocardiaceae</taxon>
        <taxon>Actinokineospora</taxon>
    </lineage>
</organism>
<evidence type="ECO:0000313" key="2">
    <source>
        <dbReference type="Proteomes" id="UP000239203"/>
    </source>
</evidence>
<accession>A0A2S6GLL6</accession>
<proteinExistence type="predicted"/>
<evidence type="ECO:0000313" key="1">
    <source>
        <dbReference type="EMBL" id="PPK66056.1"/>
    </source>
</evidence>
<dbReference type="AlphaFoldDB" id="A0A2S6GLL6"/>
<gene>
    <name evidence="1" type="ORF">CLV40_11120</name>
</gene>
<name>A0A2S6GLL6_9PSEU</name>
<dbReference type="Proteomes" id="UP000239203">
    <property type="component" value="Unassembled WGS sequence"/>
</dbReference>